<feature type="region of interest" description="Disordered" evidence="1">
    <location>
        <begin position="81"/>
        <end position="101"/>
    </location>
</feature>
<proteinExistence type="predicted"/>
<dbReference type="InParanoid" id="A0A165DTL4"/>
<gene>
    <name evidence="2" type="ORF">EXIGLDRAFT_261628</name>
</gene>
<organism evidence="2 3">
    <name type="scientific">Exidia glandulosa HHB12029</name>
    <dbReference type="NCBI Taxonomy" id="1314781"/>
    <lineage>
        <taxon>Eukaryota</taxon>
        <taxon>Fungi</taxon>
        <taxon>Dikarya</taxon>
        <taxon>Basidiomycota</taxon>
        <taxon>Agaricomycotina</taxon>
        <taxon>Agaricomycetes</taxon>
        <taxon>Auriculariales</taxon>
        <taxon>Exidiaceae</taxon>
        <taxon>Exidia</taxon>
    </lineage>
</organism>
<dbReference type="Proteomes" id="UP000077266">
    <property type="component" value="Unassembled WGS sequence"/>
</dbReference>
<dbReference type="EMBL" id="KV426192">
    <property type="protein sequence ID" value="KZV85325.1"/>
    <property type="molecule type" value="Genomic_DNA"/>
</dbReference>
<protein>
    <submittedName>
        <fullName evidence="2">Uncharacterized protein</fullName>
    </submittedName>
</protein>
<accession>A0A165DTL4</accession>
<reference evidence="2 3" key="1">
    <citation type="journal article" date="2016" name="Mol. Biol. Evol.">
        <title>Comparative Genomics of Early-Diverging Mushroom-Forming Fungi Provides Insights into the Origins of Lignocellulose Decay Capabilities.</title>
        <authorList>
            <person name="Nagy L.G."/>
            <person name="Riley R."/>
            <person name="Tritt A."/>
            <person name="Adam C."/>
            <person name="Daum C."/>
            <person name="Floudas D."/>
            <person name="Sun H."/>
            <person name="Yadav J.S."/>
            <person name="Pangilinan J."/>
            <person name="Larsson K.H."/>
            <person name="Matsuura K."/>
            <person name="Barry K."/>
            <person name="Labutti K."/>
            <person name="Kuo R."/>
            <person name="Ohm R.A."/>
            <person name="Bhattacharya S.S."/>
            <person name="Shirouzu T."/>
            <person name="Yoshinaga Y."/>
            <person name="Martin F.M."/>
            <person name="Grigoriev I.V."/>
            <person name="Hibbett D.S."/>
        </authorList>
    </citation>
    <scope>NUCLEOTIDE SEQUENCE [LARGE SCALE GENOMIC DNA]</scope>
    <source>
        <strain evidence="2 3">HHB12029</strain>
    </source>
</reference>
<name>A0A165DTL4_EXIGL</name>
<evidence type="ECO:0000256" key="1">
    <source>
        <dbReference type="SAM" id="MobiDB-lite"/>
    </source>
</evidence>
<evidence type="ECO:0000313" key="2">
    <source>
        <dbReference type="EMBL" id="KZV85325.1"/>
    </source>
</evidence>
<sequence>MVAHPVIASFLWAYISRNPRKATLVWIVVCARLCIGTRIRPLVPADVPVIIWRLGVARAAPHIDTSTDPAQAKLVLDVSASQSTLPAEKSDAPSTNRTHLS</sequence>
<evidence type="ECO:0000313" key="3">
    <source>
        <dbReference type="Proteomes" id="UP000077266"/>
    </source>
</evidence>
<feature type="compositionally biased region" description="Polar residues" evidence="1">
    <location>
        <begin position="92"/>
        <end position="101"/>
    </location>
</feature>
<keyword evidence="3" id="KW-1185">Reference proteome</keyword>
<dbReference type="AlphaFoldDB" id="A0A165DTL4"/>